<dbReference type="GO" id="GO:0008940">
    <property type="term" value="F:nitrate reductase activity"/>
    <property type="evidence" value="ECO:0007669"/>
    <property type="project" value="InterPro"/>
</dbReference>
<dbReference type="AlphaFoldDB" id="A0A1B2FL47"/>
<dbReference type="SUPFAM" id="SSF54862">
    <property type="entry name" value="4Fe-4S ferredoxins"/>
    <property type="match status" value="1"/>
</dbReference>
<dbReference type="InterPro" id="IPR038262">
    <property type="entry name" value="Nitr_red_bet_C_sf"/>
</dbReference>
<dbReference type="GO" id="GO:0009325">
    <property type="term" value="C:nitrate reductase complex"/>
    <property type="evidence" value="ECO:0007669"/>
    <property type="project" value="InterPro"/>
</dbReference>
<keyword evidence="9" id="KW-0408">Iron</keyword>
<dbReference type="Pfam" id="PF13247">
    <property type="entry name" value="Fer4_11"/>
    <property type="match status" value="1"/>
</dbReference>
<evidence type="ECO:0000256" key="8">
    <source>
        <dbReference type="ARBA" id="ARBA00022982"/>
    </source>
</evidence>
<evidence type="ECO:0000313" key="13">
    <source>
        <dbReference type="EMBL" id="ANY93553.1"/>
    </source>
</evidence>
<keyword evidence="11" id="KW-0003">3Fe-4S</keyword>
<dbReference type="GO" id="GO:0051538">
    <property type="term" value="F:3 iron, 4 sulfur cluster binding"/>
    <property type="evidence" value="ECO:0007669"/>
    <property type="project" value="UniProtKB-KW"/>
</dbReference>
<evidence type="ECO:0000256" key="6">
    <source>
        <dbReference type="ARBA" id="ARBA00022723"/>
    </source>
</evidence>
<keyword evidence="6" id="KW-0479">Metal-binding</keyword>
<dbReference type="PROSITE" id="PS51379">
    <property type="entry name" value="4FE4S_FER_2"/>
    <property type="match status" value="3"/>
</dbReference>
<dbReference type="Gene3D" id="1.10.3650.10">
    <property type="entry name" value="nitrate reductase domain like"/>
    <property type="match status" value="1"/>
</dbReference>
<feature type="domain" description="4Fe-4S ferredoxin-type" evidence="12">
    <location>
        <begin position="221"/>
        <end position="250"/>
    </location>
</feature>
<keyword evidence="5" id="KW-0004">4Fe-4S</keyword>
<organism evidence="13">
    <name type="scientific">uncultured Pelagibacterales bacterium</name>
    <dbReference type="NCBI Taxonomy" id="309857"/>
    <lineage>
        <taxon>Bacteria</taxon>
        <taxon>Pseudomonadati</taxon>
        <taxon>Pseudomonadota</taxon>
        <taxon>Alphaproteobacteria</taxon>
        <taxon>Candidatus Pelagibacterales</taxon>
        <taxon>environmental samples</taxon>
    </lineage>
</organism>
<evidence type="ECO:0000256" key="5">
    <source>
        <dbReference type="ARBA" id="ARBA00022485"/>
    </source>
</evidence>
<dbReference type="GO" id="GO:0042126">
    <property type="term" value="P:nitrate metabolic process"/>
    <property type="evidence" value="ECO:0007669"/>
    <property type="project" value="InterPro"/>
</dbReference>
<evidence type="ECO:0000256" key="10">
    <source>
        <dbReference type="ARBA" id="ARBA00023014"/>
    </source>
</evidence>
<dbReference type="GO" id="GO:0009055">
    <property type="term" value="F:electron transfer activity"/>
    <property type="evidence" value="ECO:0007669"/>
    <property type="project" value="TreeGrafter"/>
</dbReference>
<keyword evidence="4" id="KW-0813">Transport</keyword>
<dbReference type="GO" id="GO:0046872">
    <property type="term" value="F:metal ion binding"/>
    <property type="evidence" value="ECO:0007669"/>
    <property type="project" value="UniProtKB-KW"/>
</dbReference>
<dbReference type="Pfam" id="PF14711">
    <property type="entry name" value="Nitr_red_bet_C"/>
    <property type="match status" value="1"/>
</dbReference>
<feature type="domain" description="4Fe-4S ferredoxin-type" evidence="12">
    <location>
        <begin position="7"/>
        <end position="35"/>
    </location>
</feature>
<comment type="subcellular location">
    <subcellularLocation>
        <location evidence="3">Cell envelope</location>
    </subcellularLocation>
</comment>
<keyword evidence="10" id="KW-0411">Iron-sulfur</keyword>
<accession>A0A1B2FL47</accession>
<proteinExistence type="predicted"/>
<reference evidence="13" key="1">
    <citation type="journal article" date="2016" name="Nature">
        <title>SAR11 bacteria linked to ocean anoxia and nitrogen loss.</title>
        <authorList>
            <person name="Tsementzi D."/>
            <person name="Wu J."/>
            <person name="Deutsch S."/>
            <person name="Nath S."/>
            <person name="Rodriguez-R L.M."/>
            <person name="Burns A.S."/>
            <person name="Ranjan P."/>
            <person name="Sarode N."/>
            <person name="Malmstrom R.R."/>
            <person name="Padilla C.C."/>
            <person name="Stone B.K."/>
            <person name="Bristow L.A."/>
            <person name="Larsen M."/>
            <person name="Glass J.B."/>
            <person name="Thamdrup B."/>
            <person name="Woyke T."/>
            <person name="Konstantinidis K.T."/>
            <person name="Stewart F.J."/>
        </authorList>
    </citation>
    <scope>NUCLEOTIDE SEQUENCE</scope>
</reference>
<dbReference type="NCBIfam" id="TIGR01660">
    <property type="entry name" value="narH"/>
    <property type="match status" value="1"/>
</dbReference>
<feature type="domain" description="4Fe-4S ferredoxin-type" evidence="12">
    <location>
        <begin position="188"/>
        <end position="219"/>
    </location>
</feature>
<comment type="cofactor">
    <cofactor evidence="1">
        <name>[3Fe-4S] cluster</name>
        <dbReference type="ChEBI" id="CHEBI:21137"/>
    </cofactor>
</comment>
<evidence type="ECO:0000256" key="1">
    <source>
        <dbReference type="ARBA" id="ARBA00001927"/>
    </source>
</evidence>
<dbReference type="GO" id="GO:0009061">
    <property type="term" value="P:anaerobic respiration"/>
    <property type="evidence" value="ECO:0007669"/>
    <property type="project" value="TreeGrafter"/>
</dbReference>
<dbReference type="EMBL" id="KX275213">
    <property type="protein sequence ID" value="ANY93553.1"/>
    <property type="molecule type" value="Genomic_DNA"/>
</dbReference>
<comment type="cofactor">
    <cofactor evidence="2">
        <name>[4Fe-4S] cluster</name>
        <dbReference type="ChEBI" id="CHEBI:49883"/>
    </cofactor>
</comment>
<keyword evidence="7" id="KW-0677">Repeat</keyword>
<dbReference type="GO" id="GO:0051539">
    <property type="term" value="F:4 iron, 4 sulfur cluster binding"/>
    <property type="evidence" value="ECO:0007669"/>
    <property type="project" value="UniProtKB-KW"/>
</dbReference>
<dbReference type="PANTHER" id="PTHR43518">
    <property type="entry name" value="NITRATE REDUCTASE BETA SUBUNIT"/>
    <property type="match status" value="1"/>
</dbReference>
<dbReference type="InterPro" id="IPR017896">
    <property type="entry name" value="4Fe4S_Fe-S-bd"/>
</dbReference>
<evidence type="ECO:0000256" key="4">
    <source>
        <dbReference type="ARBA" id="ARBA00022448"/>
    </source>
</evidence>
<dbReference type="InterPro" id="IPR029263">
    <property type="entry name" value="Nitr_red_bet_C"/>
</dbReference>
<dbReference type="GO" id="GO:0030313">
    <property type="term" value="C:cell envelope"/>
    <property type="evidence" value="ECO:0007669"/>
    <property type="project" value="UniProtKB-SubCell"/>
</dbReference>
<evidence type="ECO:0000259" key="12">
    <source>
        <dbReference type="PROSITE" id="PS51379"/>
    </source>
</evidence>
<protein>
    <submittedName>
        <fullName evidence="13">Nitrate reductase I beta-subunit</fullName>
    </submittedName>
</protein>
<evidence type="ECO:0000256" key="7">
    <source>
        <dbReference type="ARBA" id="ARBA00022737"/>
    </source>
</evidence>
<name>A0A1B2FL47_9PROT</name>
<dbReference type="GO" id="GO:0016020">
    <property type="term" value="C:membrane"/>
    <property type="evidence" value="ECO:0007669"/>
    <property type="project" value="TreeGrafter"/>
</dbReference>
<evidence type="ECO:0000256" key="9">
    <source>
        <dbReference type="ARBA" id="ARBA00023004"/>
    </source>
</evidence>
<dbReference type="InterPro" id="IPR006547">
    <property type="entry name" value="NO3_Rdtase_bsu"/>
</dbReference>
<dbReference type="PANTHER" id="PTHR43518:SF1">
    <property type="entry name" value="RESPIRATORY NITRATE REDUCTASE 1 BETA CHAIN"/>
    <property type="match status" value="1"/>
</dbReference>
<evidence type="ECO:0000256" key="2">
    <source>
        <dbReference type="ARBA" id="ARBA00001966"/>
    </source>
</evidence>
<dbReference type="Gene3D" id="3.30.70.20">
    <property type="match status" value="3"/>
</dbReference>
<evidence type="ECO:0000256" key="3">
    <source>
        <dbReference type="ARBA" id="ARBA00004196"/>
    </source>
</evidence>
<keyword evidence="8" id="KW-0249">Electron transport</keyword>
<evidence type="ECO:0000256" key="11">
    <source>
        <dbReference type="ARBA" id="ARBA00023291"/>
    </source>
</evidence>
<sequence>MKIKTQLSMSFNLEKCIGCNTCTVACKNVWTNRKGTEYMWWNNVETKPGIGYPKQWEKQDLWKGGWEKTGKCEDGKNGGGELKLRYGSKASMLSNLFFNPHMPEMKDYYGEGDVYEFNYDDLHSPEQKKQQPVARPKSMVTGKEDIPIDWGVNWEDNAGGTHITGKHDVNFKKMSEEEKEALLKFKDVFYFYLPRICNHCMNPGCAAACPSGAAYKREDDGIVLIDQNRCRSWRYCISSCPYKKVYYNWTSGKMEKCILCYPRIESGLPPVCFHSCVGKIRSFGVIFYDMERVKEAALADCKKLVEAQREIILDPFDEKVIEAAKKEGVSDDWLDAAQRSPVYNLVKKWELALPLHPEFRTMPSLFYIPPLAPIITSAGNDTPSDKDIFDMEKPSTGPLLDLDELDKFRVPLMYLTSMFGAGNEEVVKKSLLRQLAIRHYQRSIRVDKKPDTKVLDRVGLSEDDAKEIVRALSHAFYNERFVVPTTKKHIDKKTSPYTDRGYAGFEQMNRWSPMTKEEKGND</sequence>